<dbReference type="Pfam" id="PF24626">
    <property type="entry name" value="SH3_Tf2-1"/>
    <property type="match status" value="1"/>
</dbReference>
<protein>
    <submittedName>
        <fullName evidence="17">Uncharacterized protein</fullName>
    </submittedName>
</protein>
<evidence type="ECO:0000256" key="3">
    <source>
        <dbReference type="ARBA" id="ARBA00022695"/>
    </source>
</evidence>
<keyword evidence="2" id="KW-0808">Transferase</keyword>
<evidence type="ECO:0000256" key="12">
    <source>
        <dbReference type="ARBA" id="ARBA00022932"/>
    </source>
</evidence>
<dbReference type="EMBL" id="UZAU01000755">
    <property type="status" value="NOT_ANNOTATED_CDS"/>
    <property type="molecule type" value="Genomic_DNA"/>
</dbReference>
<reference evidence="17" key="1">
    <citation type="submission" date="2018-11" db="EMBL/GenBank/DDBJ databases">
        <authorList>
            <person name="Grassa J C."/>
        </authorList>
    </citation>
    <scope>NUCLEOTIDE SEQUENCE [LARGE SCALE GENOMIC DNA]</scope>
</reference>
<keyword evidence="6" id="KW-0064">Aspartyl protease</keyword>
<evidence type="ECO:0000256" key="9">
    <source>
        <dbReference type="ARBA" id="ARBA00022842"/>
    </source>
</evidence>
<keyword evidence="3" id="KW-0548">Nucleotidyltransferase</keyword>
<keyword evidence="11" id="KW-0695">RNA-directed DNA polymerase</keyword>
<name>A0A803QDN9_CANSA</name>
<dbReference type="GO" id="GO:0046872">
    <property type="term" value="F:metal ion binding"/>
    <property type="evidence" value="ECO:0007669"/>
    <property type="project" value="UniProtKB-KW"/>
</dbReference>
<evidence type="ECO:0000256" key="13">
    <source>
        <dbReference type="ARBA" id="ARBA00023125"/>
    </source>
</evidence>
<dbReference type="SUPFAM" id="SSF53098">
    <property type="entry name" value="Ribonuclease H-like"/>
    <property type="match status" value="1"/>
</dbReference>
<feature type="domain" description="Integrase zinc-binding" evidence="15">
    <location>
        <begin position="710"/>
        <end position="761"/>
    </location>
</feature>
<keyword evidence="7" id="KW-0255">Endonuclease</keyword>
<dbReference type="EnsemblPlants" id="evm.model.09.1198">
    <property type="protein sequence ID" value="cds.evm.model.09.1198"/>
    <property type="gene ID" value="evm.TU.09.1198"/>
</dbReference>
<dbReference type="GO" id="GO:0006310">
    <property type="term" value="P:DNA recombination"/>
    <property type="evidence" value="ECO:0007669"/>
    <property type="project" value="UniProtKB-KW"/>
</dbReference>
<dbReference type="GO" id="GO:0003887">
    <property type="term" value="F:DNA-directed DNA polymerase activity"/>
    <property type="evidence" value="ECO:0007669"/>
    <property type="project" value="UniProtKB-KW"/>
</dbReference>
<reference evidence="17" key="2">
    <citation type="submission" date="2021-03" db="UniProtKB">
        <authorList>
            <consortium name="EnsemblPlants"/>
        </authorList>
    </citation>
    <scope>IDENTIFICATION</scope>
</reference>
<dbReference type="GO" id="GO:0006508">
    <property type="term" value="P:proteolysis"/>
    <property type="evidence" value="ECO:0007669"/>
    <property type="project" value="UniProtKB-KW"/>
</dbReference>
<dbReference type="OMA" id="WTTASHE"/>
<keyword evidence="13" id="KW-0238">DNA-binding</keyword>
<dbReference type="Gene3D" id="1.10.340.70">
    <property type="match status" value="1"/>
</dbReference>
<dbReference type="GO" id="GO:0004519">
    <property type="term" value="F:endonuclease activity"/>
    <property type="evidence" value="ECO:0007669"/>
    <property type="project" value="UniProtKB-KW"/>
</dbReference>
<dbReference type="InterPro" id="IPR021109">
    <property type="entry name" value="Peptidase_aspartic_dom_sf"/>
</dbReference>
<keyword evidence="18" id="KW-1185">Reference proteome</keyword>
<evidence type="ECO:0000313" key="17">
    <source>
        <dbReference type="EnsemblPlants" id="cds.evm.model.09.1198"/>
    </source>
</evidence>
<evidence type="ECO:0000256" key="11">
    <source>
        <dbReference type="ARBA" id="ARBA00022918"/>
    </source>
</evidence>
<dbReference type="GO" id="GO:0015074">
    <property type="term" value="P:DNA integration"/>
    <property type="evidence" value="ECO:0007669"/>
    <property type="project" value="UniProtKB-KW"/>
</dbReference>
<keyword evidence="5" id="KW-0479">Metal-binding</keyword>
<evidence type="ECO:0000256" key="8">
    <source>
        <dbReference type="ARBA" id="ARBA00022801"/>
    </source>
</evidence>
<keyword evidence="10" id="KW-0229">DNA integration</keyword>
<keyword evidence="8" id="KW-0378">Hydrolase</keyword>
<dbReference type="InterPro" id="IPR036397">
    <property type="entry name" value="RNaseH_sf"/>
</dbReference>
<dbReference type="SUPFAM" id="SSF54160">
    <property type="entry name" value="Chromo domain-like"/>
    <property type="match status" value="1"/>
</dbReference>
<dbReference type="InterPro" id="IPR043128">
    <property type="entry name" value="Rev_trsase/Diguanyl_cyclase"/>
</dbReference>
<evidence type="ECO:0000256" key="1">
    <source>
        <dbReference type="ARBA" id="ARBA00022670"/>
    </source>
</evidence>
<dbReference type="FunFam" id="1.10.340.70:FF:000001">
    <property type="entry name" value="Retrovirus-related Pol polyprotein from transposon gypsy-like Protein"/>
    <property type="match status" value="1"/>
</dbReference>
<evidence type="ECO:0000259" key="16">
    <source>
        <dbReference type="Pfam" id="PF24626"/>
    </source>
</evidence>
<evidence type="ECO:0000259" key="15">
    <source>
        <dbReference type="Pfam" id="PF17921"/>
    </source>
</evidence>
<proteinExistence type="predicted"/>
<dbReference type="SUPFAM" id="SSF50630">
    <property type="entry name" value="Acid proteases"/>
    <property type="match status" value="1"/>
</dbReference>
<dbReference type="InterPro" id="IPR050951">
    <property type="entry name" value="Retrovirus_Pol_polyprotein"/>
</dbReference>
<evidence type="ECO:0000256" key="7">
    <source>
        <dbReference type="ARBA" id="ARBA00022759"/>
    </source>
</evidence>
<dbReference type="InterPro" id="IPR043502">
    <property type="entry name" value="DNA/RNA_pol_sf"/>
</dbReference>
<evidence type="ECO:0000256" key="4">
    <source>
        <dbReference type="ARBA" id="ARBA00022722"/>
    </source>
</evidence>
<dbReference type="Gramene" id="evm.model.09.1198">
    <property type="protein sequence ID" value="cds.evm.model.09.1198"/>
    <property type="gene ID" value="evm.TU.09.1198"/>
</dbReference>
<dbReference type="GO" id="GO:0003677">
    <property type="term" value="F:DNA binding"/>
    <property type="evidence" value="ECO:0007669"/>
    <property type="project" value="UniProtKB-KW"/>
</dbReference>
<dbReference type="Gene3D" id="3.30.420.10">
    <property type="entry name" value="Ribonuclease H-like superfamily/Ribonuclease H"/>
    <property type="match status" value="1"/>
</dbReference>
<sequence>MEFLHLVATKSSPDDRIFDKPINWYQSSYFHGPKKDAMSEIIEEKVGAKVSDLRQDVQRVTQGMEKLQGEIQTTIESIVAKQMESDLRYSLVRFETHSRTVWTTASHELKFCCSAATTPTVGFPVSNEELLSVVQTGTVKEYRVQWEILASRVPDVPDHILEGGFVKGLKEEIKATLHILQPQGLAHIMETAQRIEEGHQLMNSGPLLKPNSSKHSFGSSSVARSNYSNFPSRILPAVSQQRPYSPLSVSTASMTSKIRSTRSATGTSYKRLTEAEYQEKHSRGLYFICDKKFHPGRECEQKLLQILLTADEEELDSPDENPPLSPDSGETLVTEETLATLSLNSLVGLSTANTMKLASQIGNQTVTVLIDSGATHNFVLMEVFAAVGLPISATTCYGILLGTGGKGRTEGICSQVELDLGEIQVITDFLPLELGGADVILGIKWLETEKYASQLENDGDEIRNGGNMGDIARGPELIQLLEQYEDVFELPPGLPPQRQRDHTITLKPNTGPISVRPYCYAQIKKAHATHLRLVLDRLRHHRVYANKKKYLFAQAQVDYLGHVISAKGVAVDPSKIEAMLRWPTPSTIKDLRGFLGLTGYYYKFVQGYEHQKWLTKILGYDFDIQYKPGLENRTVDALSHVSSEVSLAAISVPGVFSTTDLQATIVADPDLAKIMSDIARGQDCGGFSVTHGCLTFCGRLVLSAASPSIPLLLQEYHNSKMGGHSGVFKTFQRLAADFYWRGMRKDVQNFVDECSVCQQNKYLAQLPAGLLQPLPFPEQMWEDISTNFIEGLPTSNGFASIFVVVDRLTKYGHFIPLRHPFLAITVAAVFVKEYRLSPSIGWPNGGGQSLSRNLSPLLFEEVLTDRDAILALLKQNLLRAQRQMKSQADRKRRDVHFAVGDLVYVKLRPYHQRSLAKRPNEKLSPRFFGPFPVLARIGPAAYRLQLPPDSLIHHVFHVSLLRAALGPQQQASPRPLSLSADLEWLLEPEALFAIRPGTRKTNPQALIKWRNLPDFEATCEDFSVIQTQFPHFHLEDKVRLQAGGIDRPPVTYVYACRSRKSSMGSATGNNVGV</sequence>
<dbReference type="InterPro" id="IPR041588">
    <property type="entry name" value="Integrase_H2C2"/>
</dbReference>
<dbReference type="InterPro" id="IPR012337">
    <property type="entry name" value="RNaseH-like_sf"/>
</dbReference>
<evidence type="ECO:0000256" key="14">
    <source>
        <dbReference type="ARBA" id="ARBA00023172"/>
    </source>
</evidence>
<dbReference type="Proteomes" id="UP000596661">
    <property type="component" value="Chromosome 9"/>
</dbReference>
<evidence type="ECO:0000256" key="2">
    <source>
        <dbReference type="ARBA" id="ARBA00022679"/>
    </source>
</evidence>
<dbReference type="GO" id="GO:0004190">
    <property type="term" value="F:aspartic-type endopeptidase activity"/>
    <property type="evidence" value="ECO:0007669"/>
    <property type="project" value="UniProtKB-KW"/>
</dbReference>
<dbReference type="InterPro" id="IPR016197">
    <property type="entry name" value="Chromo-like_dom_sf"/>
</dbReference>
<dbReference type="Gene3D" id="2.40.70.10">
    <property type="entry name" value="Acid Proteases"/>
    <property type="match status" value="1"/>
</dbReference>
<keyword evidence="9" id="KW-0460">Magnesium</keyword>
<evidence type="ECO:0000256" key="6">
    <source>
        <dbReference type="ARBA" id="ARBA00022750"/>
    </source>
</evidence>
<dbReference type="SUPFAM" id="SSF56672">
    <property type="entry name" value="DNA/RNA polymerases"/>
    <property type="match status" value="1"/>
</dbReference>
<organism evidence="17 18">
    <name type="scientific">Cannabis sativa</name>
    <name type="common">Hemp</name>
    <name type="synonym">Marijuana</name>
    <dbReference type="NCBI Taxonomy" id="3483"/>
    <lineage>
        <taxon>Eukaryota</taxon>
        <taxon>Viridiplantae</taxon>
        <taxon>Streptophyta</taxon>
        <taxon>Embryophyta</taxon>
        <taxon>Tracheophyta</taxon>
        <taxon>Spermatophyta</taxon>
        <taxon>Magnoliopsida</taxon>
        <taxon>eudicotyledons</taxon>
        <taxon>Gunneridae</taxon>
        <taxon>Pentapetalae</taxon>
        <taxon>rosids</taxon>
        <taxon>fabids</taxon>
        <taxon>Rosales</taxon>
        <taxon>Cannabaceae</taxon>
        <taxon>Cannabis</taxon>
    </lineage>
</organism>
<keyword evidence="4" id="KW-0540">Nuclease</keyword>
<dbReference type="Pfam" id="PF17921">
    <property type="entry name" value="Integrase_H2C2"/>
    <property type="match status" value="1"/>
</dbReference>
<accession>A0A803QDN9</accession>
<feature type="domain" description="Tf2-1-like SH3-like" evidence="16">
    <location>
        <begin position="900"/>
        <end position="963"/>
    </location>
</feature>
<dbReference type="InterPro" id="IPR056924">
    <property type="entry name" value="SH3_Tf2-1"/>
</dbReference>
<dbReference type="AlphaFoldDB" id="A0A803QDN9"/>
<keyword evidence="14" id="KW-0233">DNA recombination</keyword>
<evidence type="ECO:0000313" key="18">
    <source>
        <dbReference type="Proteomes" id="UP000596661"/>
    </source>
</evidence>
<dbReference type="GO" id="GO:0003964">
    <property type="term" value="F:RNA-directed DNA polymerase activity"/>
    <property type="evidence" value="ECO:0007669"/>
    <property type="project" value="UniProtKB-KW"/>
</dbReference>
<evidence type="ECO:0000256" key="5">
    <source>
        <dbReference type="ARBA" id="ARBA00022723"/>
    </source>
</evidence>
<dbReference type="Gene3D" id="3.30.70.270">
    <property type="match status" value="2"/>
</dbReference>
<dbReference type="PANTHER" id="PTHR37984">
    <property type="entry name" value="PROTEIN CBG26694"/>
    <property type="match status" value="1"/>
</dbReference>
<dbReference type="Pfam" id="PF08284">
    <property type="entry name" value="RVP_2"/>
    <property type="match status" value="1"/>
</dbReference>
<evidence type="ECO:0000256" key="10">
    <source>
        <dbReference type="ARBA" id="ARBA00022908"/>
    </source>
</evidence>
<keyword evidence="12" id="KW-0239">DNA-directed DNA polymerase</keyword>
<dbReference type="CDD" id="cd00303">
    <property type="entry name" value="retropepsin_like"/>
    <property type="match status" value="1"/>
</dbReference>
<dbReference type="PANTHER" id="PTHR37984:SF5">
    <property type="entry name" value="PROTEIN NYNRIN-LIKE"/>
    <property type="match status" value="1"/>
</dbReference>
<keyword evidence="1" id="KW-0645">Protease</keyword>